<dbReference type="Pfam" id="PF00294">
    <property type="entry name" value="PfkB"/>
    <property type="match status" value="1"/>
</dbReference>
<dbReference type="GO" id="GO:0016301">
    <property type="term" value="F:kinase activity"/>
    <property type="evidence" value="ECO:0007669"/>
    <property type="project" value="UniProtKB-KW"/>
</dbReference>
<dbReference type="CDD" id="cd01167">
    <property type="entry name" value="bac_FRK"/>
    <property type="match status" value="1"/>
</dbReference>
<evidence type="ECO:0000256" key="3">
    <source>
        <dbReference type="ARBA" id="ARBA00022741"/>
    </source>
</evidence>
<dbReference type="EMBL" id="JAJOMB010000021">
    <property type="protein sequence ID" value="MCD5315272.1"/>
    <property type="molecule type" value="Genomic_DNA"/>
</dbReference>
<protein>
    <submittedName>
        <fullName evidence="7">Carbohydrate kinase</fullName>
    </submittedName>
</protein>
<evidence type="ECO:0000313" key="8">
    <source>
        <dbReference type="Proteomes" id="UP001138997"/>
    </source>
</evidence>
<keyword evidence="5" id="KW-0067">ATP-binding</keyword>
<dbReference type="InterPro" id="IPR002173">
    <property type="entry name" value="Carboh/pur_kinase_PfkB_CS"/>
</dbReference>
<feature type="domain" description="Carbohydrate kinase PfkB" evidence="6">
    <location>
        <begin position="1"/>
        <end position="297"/>
    </location>
</feature>
<dbReference type="Proteomes" id="UP001138997">
    <property type="component" value="Unassembled WGS sequence"/>
</dbReference>
<dbReference type="InterPro" id="IPR011611">
    <property type="entry name" value="PfkB_dom"/>
</dbReference>
<comment type="similarity">
    <text evidence="1">Belongs to the carbohydrate kinase PfkB family.</text>
</comment>
<dbReference type="PROSITE" id="PS00584">
    <property type="entry name" value="PFKB_KINASES_2"/>
    <property type="match status" value="1"/>
</dbReference>
<dbReference type="RefSeq" id="WP_231448076.1">
    <property type="nucleotide sequence ID" value="NZ_JAJOMB010000021.1"/>
</dbReference>
<evidence type="ECO:0000256" key="5">
    <source>
        <dbReference type="ARBA" id="ARBA00022840"/>
    </source>
</evidence>
<evidence type="ECO:0000313" key="7">
    <source>
        <dbReference type="EMBL" id="MCD5315272.1"/>
    </source>
</evidence>
<dbReference type="GO" id="GO:0005524">
    <property type="term" value="F:ATP binding"/>
    <property type="evidence" value="ECO:0007669"/>
    <property type="project" value="UniProtKB-KW"/>
</dbReference>
<keyword evidence="4 7" id="KW-0418">Kinase</keyword>
<keyword evidence="3" id="KW-0547">Nucleotide-binding</keyword>
<organism evidence="7 8">
    <name type="scientific">Kineosporia babensis</name>
    <dbReference type="NCBI Taxonomy" id="499548"/>
    <lineage>
        <taxon>Bacteria</taxon>
        <taxon>Bacillati</taxon>
        <taxon>Actinomycetota</taxon>
        <taxon>Actinomycetes</taxon>
        <taxon>Kineosporiales</taxon>
        <taxon>Kineosporiaceae</taxon>
        <taxon>Kineosporia</taxon>
    </lineage>
</organism>
<dbReference type="SUPFAM" id="SSF53613">
    <property type="entry name" value="Ribokinase-like"/>
    <property type="match status" value="1"/>
</dbReference>
<dbReference type="PANTHER" id="PTHR43085">
    <property type="entry name" value="HEXOKINASE FAMILY MEMBER"/>
    <property type="match status" value="1"/>
</dbReference>
<evidence type="ECO:0000256" key="2">
    <source>
        <dbReference type="ARBA" id="ARBA00022679"/>
    </source>
</evidence>
<sequence>MDEVLVIGEALVDIVSAPGRVPVEHPGGSPANVALGLSRLGVGTRLLTRIGDDERGASIVGHLRGSGVELAEGSITAAATSTATAHLDDAGVATYDFALEWSLPDDIGVISARAVHTGSIAATLTPGGEDVLRLVEENAGRVVISYDPNARPALMGDRSTALERIERIVRASDVVKVSDEDLAWLTPGVDPLQVIEAWRASGPALVVLTRGGEGAVGVLASGVVEVPAPKIAVADTVGAGDALMAGLLHALDQAGLLTPAAIGSLRDKSPADLAPMLTHAVRVAAYTCTQAGAQPPTRAEIDAWQP</sequence>
<keyword evidence="8" id="KW-1185">Reference proteome</keyword>
<gene>
    <name evidence="7" type="ORF">LR394_30655</name>
</gene>
<name>A0A9X1NHQ4_9ACTN</name>
<dbReference type="PROSITE" id="PS00583">
    <property type="entry name" value="PFKB_KINASES_1"/>
    <property type="match status" value="1"/>
</dbReference>
<dbReference type="InterPro" id="IPR050306">
    <property type="entry name" value="PfkB_Carbo_kinase"/>
</dbReference>
<accession>A0A9X1NHQ4</accession>
<reference evidence="7" key="1">
    <citation type="submission" date="2021-11" db="EMBL/GenBank/DDBJ databases">
        <title>Streptomyces corallinus and Kineosporia corallina sp. nov., two new coral-derived marine actinobacteria.</title>
        <authorList>
            <person name="Buangrab K."/>
            <person name="Sutthacheep M."/>
            <person name="Yeemin T."/>
            <person name="Harunari E."/>
            <person name="Igarashi Y."/>
            <person name="Sripreechasak P."/>
            <person name="Kanchanasin P."/>
            <person name="Tanasupawat S."/>
            <person name="Phongsopitanun W."/>
        </authorList>
    </citation>
    <scope>NUCLEOTIDE SEQUENCE</scope>
    <source>
        <strain evidence="7">JCM 31032</strain>
    </source>
</reference>
<comment type="caution">
    <text evidence="7">The sequence shown here is derived from an EMBL/GenBank/DDBJ whole genome shotgun (WGS) entry which is preliminary data.</text>
</comment>
<evidence type="ECO:0000256" key="4">
    <source>
        <dbReference type="ARBA" id="ARBA00022777"/>
    </source>
</evidence>
<evidence type="ECO:0000259" key="6">
    <source>
        <dbReference type="Pfam" id="PF00294"/>
    </source>
</evidence>
<keyword evidence="2" id="KW-0808">Transferase</keyword>
<evidence type="ECO:0000256" key="1">
    <source>
        <dbReference type="ARBA" id="ARBA00010688"/>
    </source>
</evidence>
<dbReference type="PANTHER" id="PTHR43085:SF1">
    <property type="entry name" value="PSEUDOURIDINE KINASE-RELATED"/>
    <property type="match status" value="1"/>
</dbReference>
<dbReference type="InterPro" id="IPR029056">
    <property type="entry name" value="Ribokinase-like"/>
</dbReference>
<dbReference type="Gene3D" id="3.40.1190.20">
    <property type="match status" value="1"/>
</dbReference>
<dbReference type="AlphaFoldDB" id="A0A9X1NHQ4"/>
<proteinExistence type="inferred from homology"/>